<protein>
    <submittedName>
        <fullName evidence="1">Uncharacterized protein</fullName>
    </submittedName>
</protein>
<dbReference type="EMBL" id="JACHIA010000008">
    <property type="protein sequence ID" value="MBB6071366.1"/>
    <property type="molecule type" value="Genomic_DNA"/>
</dbReference>
<dbReference type="RefSeq" id="WP_170036804.1">
    <property type="nucleotide sequence ID" value="NZ_JABDTL010000002.1"/>
</dbReference>
<dbReference type="Proteomes" id="UP000582837">
    <property type="component" value="Unassembled WGS sequence"/>
</dbReference>
<keyword evidence="2" id="KW-1185">Reference proteome</keyword>
<sequence length="87" mass="9469">MHDATHEADLAGGDTGELAELAVQAVETAAGDLGLNPLLFARELAQGEVGLMIGYLRAAADHVTDLDLRERIDRLLHRMTEWTQDSE</sequence>
<name>A0A841H069_9BACT</name>
<evidence type="ECO:0000313" key="1">
    <source>
        <dbReference type="EMBL" id="MBB6071366.1"/>
    </source>
</evidence>
<gene>
    <name evidence="1" type="ORF">HNQ61_002990</name>
</gene>
<dbReference type="AlphaFoldDB" id="A0A841H069"/>
<comment type="caution">
    <text evidence="1">The sequence shown here is derived from an EMBL/GenBank/DDBJ whole genome shotgun (WGS) entry which is preliminary data.</text>
</comment>
<organism evidence="1 2">
    <name type="scientific">Longimicrobium terrae</name>
    <dbReference type="NCBI Taxonomy" id="1639882"/>
    <lineage>
        <taxon>Bacteria</taxon>
        <taxon>Pseudomonadati</taxon>
        <taxon>Gemmatimonadota</taxon>
        <taxon>Longimicrobiia</taxon>
        <taxon>Longimicrobiales</taxon>
        <taxon>Longimicrobiaceae</taxon>
        <taxon>Longimicrobium</taxon>
    </lineage>
</organism>
<proteinExistence type="predicted"/>
<accession>A0A841H069</accession>
<reference evidence="1 2" key="1">
    <citation type="submission" date="2020-08" db="EMBL/GenBank/DDBJ databases">
        <title>Genomic Encyclopedia of Type Strains, Phase IV (KMG-IV): sequencing the most valuable type-strain genomes for metagenomic binning, comparative biology and taxonomic classification.</title>
        <authorList>
            <person name="Goeker M."/>
        </authorList>
    </citation>
    <scope>NUCLEOTIDE SEQUENCE [LARGE SCALE GENOMIC DNA]</scope>
    <source>
        <strain evidence="1 2">DSM 29007</strain>
    </source>
</reference>
<evidence type="ECO:0000313" key="2">
    <source>
        <dbReference type="Proteomes" id="UP000582837"/>
    </source>
</evidence>